<reference evidence="3 4" key="1">
    <citation type="submission" date="2020-02" db="EMBL/GenBank/DDBJ databases">
        <authorList>
            <person name="Chen W.-M."/>
        </authorList>
    </citation>
    <scope>NUCLEOTIDE SEQUENCE [LARGE SCALE GENOMIC DNA]</scope>
    <source>
        <strain evidence="3 4">KDG-16</strain>
    </source>
</reference>
<feature type="signal peptide" evidence="1">
    <location>
        <begin position="1"/>
        <end position="22"/>
    </location>
</feature>
<organism evidence="3 4">
    <name type="scientific">Flavobacterium difficile</name>
    <dbReference type="NCBI Taxonomy" id="2709659"/>
    <lineage>
        <taxon>Bacteria</taxon>
        <taxon>Pseudomonadati</taxon>
        <taxon>Bacteroidota</taxon>
        <taxon>Flavobacteriia</taxon>
        <taxon>Flavobacteriales</taxon>
        <taxon>Flavobacteriaceae</taxon>
        <taxon>Flavobacterium</taxon>
    </lineage>
</organism>
<proteinExistence type="predicted"/>
<accession>A0ABX0I8S5</accession>
<dbReference type="CDD" id="cd00063">
    <property type="entry name" value="FN3"/>
    <property type="match status" value="3"/>
</dbReference>
<dbReference type="InterPro" id="IPR013783">
    <property type="entry name" value="Ig-like_fold"/>
</dbReference>
<dbReference type="InterPro" id="IPR003961">
    <property type="entry name" value="FN3_dom"/>
</dbReference>
<dbReference type="Pfam" id="PF00041">
    <property type="entry name" value="fn3"/>
    <property type="match status" value="2"/>
</dbReference>
<dbReference type="Proteomes" id="UP000800984">
    <property type="component" value="Unassembled WGS sequence"/>
</dbReference>
<evidence type="ECO:0000313" key="3">
    <source>
        <dbReference type="EMBL" id="NHM03041.1"/>
    </source>
</evidence>
<evidence type="ECO:0000256" key="1">
    <source>
        <dbReference type="SAM" id="SignalP"/>
    </source>
</evidence>
<keyword evidence="4" id="KW-1185">Reference proteome</keyword>
<dbReference type="EMBL" id="JAAJBT010000012">
    <property type="protein sequence ID" value="NHM03041.1"/>
    <property type="molecule type" value="Genomic_DNA"/>
</dbReference>
<dbReference type="SUPFAM" id="SSF49265">
    <property type="entry name" value="Fibronectin type III"/>
    <property type="match status" value="2"/>
</dbReference>
<dbReference type="InterPro" id="IPR036116">
    <property type="entry name" value="FN3_sf"/>
</dbReference>
<feature type="domain" description="Fibronectin type-III" evidence="2">
    <location>
        <begin position="447"/>
        <end position="515"/>
    </location>
</feature>
<feature type="non-terminal residue" evidence="3">
    <location>
        <position position="515"/>
    </location>
</feature>
<dbReference type="RefSeq" id="WP_166078189.1">
    <property type="nucleotide sequence ID" value="NZ_JAAJBT010000012.1"/>
</dbReference>
<feature type="chain" id="PRO_5046796182" evidence="1">
    <location>
        <begin position="23"/>
        <end position="515"/>
    </location>
</feature>
<name>A0ABX0I8S5_9FLAO</name>
<evidence type="ECO:0000313" key="4">
    <source>
        <dbReference type="Proteomes" id="UP000800984"/>
    </source>
</evidence>
<evidence type="ECO:0000259" key="2">
    <source>
        <dbReference type="PROSITE" id="PS50853"/>
    </source>
</evidence>
<dbReference type="Gene3D" id="2.60.40.10">
    <property type="entry name" value="Immunoglobulins"/>
    <property type="match status" value="3"/>
</dbReference>
<gene>
    <name evidence="3" type="ORF">G4D72_13090</name>
</gene>
<dbReference type="SMART" id="SM00060">
    <property type="entry name" value="FN3"/>
    <property type="match status" value="2"/>
</dbReference>
<keyword evidence="1" id="KW-0732">Signal</keyword>
<dbReference type="PROSITE" id="PS50853">
    <property type="entry name" value="FN3"/>
    <property type="match status" value="3"/>
</dbReference>
<sequence length="515" mass="55249">MKKRITLFYLLAFLCFITNLDAQCITAPNGLFPSNTITPNCNGNYETITSQSYTGEYSNVNVIANKQYSFSSSVSTDYITITNGTGTIVYASGIQPVIWDSGSTSGVIRYYMHSNANCANEQVNRTRYIRCADASNCAAPSNLNVSNITSNSCKITWTAASPVPSSNYDIYIVTTNSAPNANTTPTLFSTTNLSTSISLNVAAGTTYYYWIRSNCGSTTGVWVSGGNFTTPPALICNGAIYGLYPDATFTPSCTGNNEQIATNAYAGEYSNVNVLSNKQYTFTSSISSDYITITNATGTSVLASGLSPLTWLSGTTSGVIRYHLNTNSSCGTQNTNRVKSIRCTTPVVCGTPSGLFFDPESATTVNIAWSAPNPAPSNGYIYAYSTVNDPFSANATTGTTTNTFAVLNNFSPNTTYYFWVKSNCGQTQSNWIAGPSFTTATATVCNAPTQLFYDGLTSTSNNIAWVEATPTPNNGYIYTYSTVNDPFSANAITGTTTDTFAVLNNLSPNTTYYFW</sequence>
<feature type="domain" description="Fibronectin type-III" evidence="2">
    <location>
        <begin position="351"/>
        <end position="442"/>
    </location>
</feature>
<comment type="caution">
    <text evidence="3">The sequence shown here is derived from an EMBL/GenBank/DDBJ whole genome shotgun (WGS) entry which is preliminary data.</text>
</comment>
<feature type="domain" description="Fibronectin type-III" evidence="2">
    <location>
        <begin position="139"/>
        <end position="233"/>
    </location>
</feature>
<protein>
    <submittedName>
        <fullName evidence="3">Fibronectin type III domain-containing protein</fullName>
    </submittedName>
</protein>